<evidence type="ECO:0000256" key="6">
    <source>
        <dbReference type="ARBA" id="ARBA00023014"/>
    </source>
</evidence>
<organism evidence="9">
    <name type="scientific">hydrothermal vent metagenome</name>
    <dbReference type="NCBI Taxonomy" id="652676"/>
    <lineage>
        <taxon>unclassified sequences</taxon>
        <taxon>metagenomes</taxon>
        <taxon>ecological metagenomes</taxon>
    </lineage>
</organism>
<evidence type="ECO:0000259" key="8">
    <source>
        <dbReference type="PROSITE" id="PS51918"/>
    </source>
</evidence>
<dbReference type="EMBL" id="UOGD01000108">
    <property type="protein sequence ID" value="VAX18597.1"/>
    <property type="molecule type" value="Genomic_DNA"/>
</dbReference>
<keyword evidence="3" id="KW-0479">Metal-binding</keyword>
<dbReference type="InterPro" id="IPR007197">
    <property type="entry name" value="rSAM"/>
</dbReference>
<dbReference type="GO" id="GO:0051539">
    <property type="term" value="F:4 iron, 4 sulfur cluster binding"/>
    <property type="evidence" value="ECO:0007669"/>
    <property type="project" value="UniProtKB-KW"/>
</dbReference>
<keyword evidence="6" id="KW-0411">Iron-sulfur</keyword>
<dbReference type="PROSITE" id="PS51918">
    <property type="entry name" value="RADICAL_SAM"/>
    <property type="match status" value="1"/>
</dbReference>
<keyword evidence="2" id="KW-0949">S-adenosyl-L-methionine</keyword>
<reference evidence="9" key="1">
    <citation type="submission" date="2018-06" db="EMBL/GenBank/DDBJ databases">
        <authorList>
            <person name="Zhirakovskaya E."/>
        </authorList>
    </citation>
    <scope>NUCLEOTIDE SEQUENCE</scope>
</reference>
<dbReference type="InterPro" id="IPR058240">
    <property type="entry name" value="rSAM_sf"/>
</dbReference>
<dbReference type="EC" id="4.3.99.3" evidence="9"/>
<dbReference type="CDD" id="cd01335">
    <property type="entry name" value="Radical_SAM"/>
    <property type="match status" value="1"/>
</dbReference>
<dbReference type="HAMAP" id="MF_00917">
    <property type="entry name" value="QueE"/>
    <property type="match status" value="1"/>
</dbReference>
<evidence type="ECO:0000256" key="2">
    <source>
        <dbReference type="ARBA" id="ARBA00022691"/>
    </source>
</evidence>
<dbReference type="AlphaFoldDB" id="A0A3B1CPE0"/>
<proteinExistence type="inferred from homology"/>
<dbReference type="InterPro" id="IPR013785">
    <property type="entry name" value="Aldolase_TIM"/>
</dbReference>
<keyword evidence="7 9" id="KW-0456">Lyase</keyword>
<protein>
    <submittedName>
        <fullName evidence="9">7-carboxy-7-deazaguanine synthase</fullName>
        <ecNumber evidence="9">4.3.99.3</ecNumber>
    </submittedName>
</protein>
<accession>A0A3B1CPE0</accession>
<dbReference type="Pfam" id="PF04055">
    <property type="entry name" value="Radical_SAM"/>
    <property type="match status" value="1"/>
</dbReference>
<dbReference type="GO" id="GO:0046872">
    <property type="term" value="F:metal ion binding"/>
    <property type="evidence" value="ECO:0007669"/>
    <property type="project" value="UniProtKB-KW"/>
</dbReference>
<dbReference type="PANTHER" id="PTHR42836:SF1">
    <property type="entry name" value="7-CARBOXY-7-DEAZAGUANINE SYNTHASE"/>
    <property type="match status" value="1"/>
</dbReference>
<evidence type="ECO:0000256" key="5">
    <source>
        <dbReference type="ARBA" id="ARBA00023004"/>
    </source>
</evidence>
<evidence type="ECO:0000313" key="9">
    <source>
        <dbReference type="EMBL" id="VAX18597.1"/>
    </source>
</evidence>
<keyword evidence="5" id="KW-0408">Iron</keyword>
<evidence type="ECO:0000256" key="3">
    <source>
        <dbReference type="ARBA" id="ARBA00022723"/>
    </source>
</evidence>
<dbReference type="SFLD" id="SFLDS00029">
    <property type="entry name" value="Radical_SAM"/>
    <property type="match status" value="1"/>
</dbReference>
<dbReference type="PANTHER" id="PTHR42836">
    <property type="entry name" value="7-CARBOXY-7-DEAZAGUANINE SYNTHASE"/>
    <property type="match status" value="1"/>
</dbReference>
<dbReference type="Gene3D" id="3.20.20.70">
    <property type="entry name" value="Aldolase class I"/>
    <property type="match status" value="1"/>
</dbReference>
<keyword evidence="1" id="KW-0004">4Fe-4S</keyword>
<dbReference type="PIRSF" id="PIRSF000370">
    <property type="entry name" value="QueE"/>
    <property type="match status" value="1"/>
</dbReference>
<feature type="domain" description="Radical SAM core" evidence="8">
    <location>
        <begin position="17"/>
        <end position="207"/>
    </location>
</feature>
<keyword evidence="4" id="KW-0460">Magnesium</keyword>
<evidence type="ECO:0000256" key="4">
    <source>
        <dbReference type="ARBA" id="ARBA00022842"/>
    </source>
</evidence>
<evidence type="ECO:0000256" key="7">
    <source>
        <dbReference type="ARBA" id="ARBA00023239"/>
    </source>
</evidence>
<gene>
    <name evidence="9" type="ORF">MNBD_IGNAVI01-2841</name>
</gene>
<dbReference type="InterPro" id="IPR024924">
    <property type="entry name" value="7-CO-7-deazaguanine_synth-like"/>
</dbReference>
<name>A0A3B1CPE0_9ZZZZ</name>
<dbReference type="GO" id="GO:0016829">
    <property type="term" value="F:lyase activity"/>
    <property type="evidence" value="ECO:0007669"/>
    <property type="project" value="UniProtKB-KW"/>
</dbReference>
<sequence length="212" mass="24788">MLKINEIFHSIQGESTYAGRRCVFVRLTYCNLRCTYCDTEYAFYDGVDKSIETIIEEVKEFNCSLVEITGGEPLMQDESLELMKDLCDLNFEVMLETGGSLPIKSVDDRVKIVMDLKTPSSGMIKKNLYENINFIKKSDEIKFVIGSWEDYEWAKEIIEKYQLNKKCQILFSVVFSRLEPVTLSGWILKDKLDVIFQLQMHKYIWEHDKRGV</sequence>
<dbReference type="SUPFAM" id="SSF102114">
    <property type="entry name" value="Radical SAM enzymes"/>
    <property type="match status" value="1"/>
</dbReference>
<evidence type="ECO:0000256" key="1">
    <source>
        <dbReference type="ARBA" id="ARBA00022485"/>
    </source>
</evidence>